<feature type="region of interest" description="Disordered" evidence="1">
    <location>
        <begin position="1"/>
        <end position="25"/>
    </location>
</feature>
<organism evidence="2">
    <name type="scientific">Cuerna arida</name>
    <dbReference type="NCBI Taxonomy" id="1464854"/>
    <lineage>
        <taxon>Eukaryota</taxon>
        <taxon>Metazoa</taxon>
        <taxon>Ecdysozoa</taxon>
        <taxon>Arthropoda</taxon>
        <taxon>Hexapoda</taxon>
        <taxon>Insecta</taxon>
        <taxon>Pterygota</taxon>
        <taxon>Neoptera</taxon>
        <taxon>Paraneoptera</taxon>
        <taxon>Hemiptera</taxon>
        <taxon>Auchenorrhyncha</taxon>
        <taxon>Membracoidea</taxon>
        <taxon>Cicadellidae</taxon>
        <taxon>Cicadellinae</taxon>
        <taxon>Proconiini</taxon>
        <taxon>Cuerna</taxon>
    </lineage>
</organism>
<feature type="non-terminal residue" evidence="2">
    <location>
        <position position="1"/>
    </location>
</feature>
<evidence type="ECO:0000256" key="1">
    <source>
        <dbReference type="SAM" id="MobiDB-lite"/>
    </source>
</evidence>
<sequence length="118" mass="13410">LDSTDLNKEPKNRFNGIKRSSTRSSNAYYNVQKASAKGIENSTSKSGIYYNVEMKKGNSVVPKINSKSQTNKNKNSPNGYWKKEEDSDLYEFPENINYIPPDQPSTSKQYVGGQVKRY</sequence>
<feature type="region of interest" description="Disordered" evidence="1">
    <location>
        <begin position="61"/>
        <end position="118"/>
    </location>
</feature>
<feature type="compositionally biased region" description="Basic and acidic residues" evidence="1">
    <location>
        <begin position="1"/>
        <end position="12"/>
    </location>
</feature>
<gene>
    <name evidence="2" type="ORF">g.49363</name>
</gene>
<protein>
    <submittedName>
        <fullName evidence="2">Uncharacterized protein</fullName>
    </submittedName>
</protein>
<name>A0A1B6FZY3_9HEMI</name>
<evidence type="ECO:0000313" key="2">
    <source>
        <dbReference type="EMBL" id="JAS55735.1"/>
    </source>
</evidence>
<accession>A0A1B6FZY3</accession>
<dbReference type="AlphaFoldDB" id="A0A1B6FZY3"/>
<dbReference type="EMBL" id="GECZ01014034">
    <property type="protein sequence ID" value="JAS55735.1"/>
    <property type="molecule type" value="Transcribed_RNA"/>
</dbReference>
<feature type="compositionally biased region" description="Low complexity" evidence="1">
    <location>
        <begin position="65"/>
        <end position="78"/>
    </location>
</feature>
<proteinExistence type="predicted"/>
<reference evidence="2" key="1">
    <citation type="submission" date="2015-11" db="EMBL/GenBank/DDBJ databases">
        <title>De novo transcriptome assembly of four potential Pierce s Disease insect vectors from Arizona vineyards.</title>
        <authorList>
            <person name="Tassone E.E."/>
        </authorList>
    </citation>
    <scope>NUCLEOTIDE SEQUENCE</scope>
</reference>